<dbReference type="SUPFAM" id="SSF53474">
    <property type="entry name" value="alpha/beta-Hydrolases"/>
    <property type="match status" value="1"/>
</dbReference>
<dbReference type="GO" id="GO:0016787">
    <property type="term" value="F:hydrolase activity"/>
    <property type="evidence" value="ECO:0007669"/>
    <property type="project" value="UniProtKB-KW"/>
</dbReference>
<accession>A0ABY5PLK0</accession>
<dbReference type="Proteomes" id="UP001058860">
    <property type="component" value="Chromosome"/>
</dbReference>
<gene>
    <name evidence="2" type="ORF">LRS13_08605</name>
</gene>
<dbReference type="EMBL" id="CP088295">
    <property type="protein sequence ID" value="UUY05563.1"/>
    <property type="molecule type" value="Genomic_DNA"/>
</dbReference>
<dbReference type="Gene3D" id="3.40.50.1820">
    <property type="entry name" value="alpha/beta hydrolase"/>
    <property type="match status" value="1"/>
</dbReference>
<dbReference type="Pfam" id="PF12697">
    <property type="entry name" value="Abhydrolase_6"/>
    <property type="match status" value="1"/>
</dbReference>
<keyword evidence="3" id="KW-1185">Reference proteome</keyword>
<dbReference type="PANTHER" id="PTHR43194:SF5">
    <property type="entry name" value="PIMELOYL-[ACYL-CARRIER PROTEIN] METHYL ESTER ESTERASE"/>
    <property type="match status" value="1"/>
</dbReference>
<reference evidence="3" key="1">
    <citation type="submission" date="2021-11" db="EMBL/GenBank/DDBJ databases">
        <title>Cultivation dependent microbiological survey of springs from the worlds oldest radium mine currently devoted to the extraction of radon-saturated water.</title>
        <authorList>
            <person name="Kapinusova G."/>
            <person name="Smrhova T."/>
            <person name="Strejcek M."/>
            <person name="Suman J."/>
            <person name="Jani K."/>
            <person name="Pajer P."/>
            <person name="Uhlik O."/>
        </authorList>
    </citation>
    <scope>NUCLEOTIDE SEQUENCE [LARGE SCALE GENOMIC DNA]</scope>
    <source>
        <strain evidence="3">J379</strain>
    </source>
</reference>
<dbReference type="InterPro" id="IPR029058">
    <property type="entry name" value="AB_hydrolase_fold"/>
</dbReference>
<evidence type="ECO:0000313" key="3">
    <source>
        <dbReference type="Proteomes" id="UP001058860"/>
    </source>
</evidence>
<protein>
    <submittedName>
        <fullName evidence="2">Alpha/beta hydrolase</fullName>
    </submittedName>
</protein>
<dbReference type="PANTHER" id="PTHR43194">
    <property type="entry name" value="HYDROLASE ALPHA/BETA FOLD FAMILY"/>
    <property type="match status" value="1"/>
</dbReference>
<evidence type="ECO:0000259" key="1">
    <source>
        <dbReference type="Pfam" id="PF12697"/>
    </source>
</evidence>
<dbReference type="PRINTS" id="PR00111">
    <property type="entry name" value="ABHYDROLASE"/>
</dbReference>
<name>A0ABY5PLK0_9ACTN</name>
<dbReference type="InterPro" id="IPR050228">
    <property type="entry name" value="Carboxylesterase_BioH"/>
</dbReference>
<keyword evidence="2" id="KW-0378">Hydrolase</keyword>
<proteinExistence type="predicted"/>
<dbReference type="RefSeq" id="WP_353866009.1">
    <property type="nucleotide sequence ID" value="NZ_CP088295.1"/>
</dbReference>
<evidence type="ECO:0000313" key="2">
    <source>
        <dbReference type="EMBL" id="UUY05563.1"/>
    </source>
</evidence>
<organism evidence="2 3">
    <name type="scientific">Svornostia abyssi</name>
    <dbReference type="NCBI Taxonomy" id="2898438"/>
    <lineage>
        <taxon>Bacteria</taxon>
        <taxon>Bacillati</taxon>
        <taxon>Actinomycetota</taxon>
        <taxon>Thermoleophilia</taxon>
        <taxon>Solirubrobacterales</taxon>
        <taxon>Baekduiaceae</taxon>
        <taxon>Svornostia</taxon>
    </lineage>
</organism>
<feature type="domain" description="AB hydrolase-1" evidence="1">
    <location>
        <begin position="16"/>
        <end position="250"/>
    </location>
</feature>
<dbReference type="InterPro" id="IPR000073">
    <property type="entry name" value="AB_hydrolase_1"/>
</dbReference>
<sequence>MSIALHHTLTGSGEPLVLVHGSWSDHTIWDLVAPELARSFTVVAYDRRGSGTSARGLPATRRDHEDDLAGLVEGLALGPVHLVGTSFGGSIALGLAARRPDLVRDVVAHEPPLTGLLEASPEIAAVFAAVDQVAAKIDAGDAEGAARQFVEEVALGPGAWDLLPPPVRATMVDAAPAFRTEQRDPAWADMTADELARISCPVTLTRGDASPAWFAPIVARLAELVPHARVHEFPGAGHAPHMTHPADWCAHIASALTLSGATR</sequence>